<dbReference type="Pfam" id="PF16916">
    <property type="entry name" value="ZT_dimer"/>
    <property type="match status" value="1"/>
</dbReference>
<feature type="transmembrane region" description="Helical" evidence="8">
    <location>
        <begin position="41"/>
        <end position="62"/>
    </location>
</feature>
<protein>
    <submittedName>
        <fullName evidence="11">Cation diffusion facilitator family transporter</fullName>
    </submittedName>
</protein>
<dbReference type="GO" id="GO:0015341">
    <property type="term" value="F:zinc efflux antiporter activity"/>
    <property type="evidence" value="ECO:0007669"/>
    <property type="project" value="TreeGrafter"/>
</dbReference>
<evidence type="ECO:0000256" key="4">
    <source>
        <dbReference type="ARBA" id="ARBA00022692"/>
    </source>
</evidence>
<dbReference type="InterPro" id="IPR036837">
    <property type="entry name" value="Cation_efflux_CTD_sf"/>
</dbReference>
<keyword evidence="12" id="KW-1185">Reference proteome</keyword>
<feature type="transmembrane region" description="Helical" evidence="8">
    <location>
        <begin position="159"/>
        <end position="177"/>
    </location>
</feature>
<dbReference type="Gene3D" id="3.30.70.1350">
    <property type="entry name" value="Cation efflux protein, cytoplasmic domain"/>
    <property type="match status" value="1"/>
</dbReference>
<evidence type="ECO:0000256" key="6">
    <source>
        <dbReference type="ARBA" id="ARBA00023136"/>
    </source>
</evidence>
<dbReference type="PANTHER" id="PTHR43840:SF15">
    <property type="entry name" value="MITOCHONDRIAL METAL TRANSPORTER 1-RELATED"/>
    <property type="match status" value="1"/>
</dbReference>
<evidence type="ECO:0000313" key="11">
    <source>
        <dbReference type="EMBL" id="SHE89001.1"/>
    </source>
</evidence>
<dbReference type="STRING" id="1302690.BUE76_06085"/>
<dbReference type="GO" id="GO:0005886">
    <property type="term" value="C:plasma membrane"/>
    <property type="evidence" value="ECO:0007669"/>
    <property type="project" value="TreeGrafter"/>
</dbReference>
<dbReference type="InterPro" id="IPR027469">
    <property type="entry name" value="Cation_efflux_TMD_sf"/>
</dbReference>
<organism evidence="11 12">
    <name type="scientific">Cnuella takakiae</name>
    <dbReference type="NCBI Taxonomy" id="1302690"/>
    <lineage>
        <taxon>Bacteria</taxon>
        <taxon>Pseudomonadati</taxon>
        <taxon>Bacteroidota</taxon>
        <taxon>Chitinophagia</taxon>
        <taxon>Chitinophagales</taxon>
        <taxon>Chitinophagaceae</taxon>
        <taxon>Cnuella</taxon>
    </lineage>
</organism>
<evidence type="ECO:0000259" key="10">
    <source>
        <dbReference type="Pfam" id="PF16916"/>
    </source>
</evidence>
<keyword evidence="4 8" id="KW-0812">Transmembrane</keyword>
<feature type="transmembrane region" description="Helical" evidence="8">
    <location>
        <begin position="119"/>
        <end position="138"/>
    </location>
</feature>
<dbReference type="InterPro" id="IPR058533">
    <property type="entry name" value="Cation_efflux_TM"/>
</dbReference>
<gene>
    <name evidence="11" type="ORF">SAMN05444008_103264</name>
</gene>
<dbReference type="SUPFAM" id="SSF161111">
    <property type="entry name" value="Cation efflux protein transmembrane domain-like"/>
    <property type="match status" value="1"/>
</dbReference>
<evidence type="ECO:0000256" key="2">
    <source>
        <dbReference type="ARBA" id="ARBA00008114"/>
    </source>
</evidence>
<proteinExistence type="inferred from homology"/>
<dbReference type="AlphaFoldDB" id="A0A1M4X6A6"/>
<dbReference type="SUPFAM" id="SSF160240">
    <property type="entry name" value="Cation efflux protein cytoplasmic domain-like"/>
    <property type="match status" value="1"/>
</dbReference>
<name>A0A1M4X6A6_9BACT</name>
<dbReference type="InterPro" id="IPR027470">
    <property type="entry name" value="Cation_efflux_CTD"/>
</dbReference>
<reference evidence="11 12" key="1">
    <citation type="submission" date="2016-11" db="EMBL/GenBank/DDBJ databases">
        <authorList>
            <person name="Jaros S."/>
            <person name="Januszkiewicz K."/>
            <person name="Wedrychowicz H."/>
        </authorList>
    </citation>
    <scope>NUCLEOTIDE SEQUENCE [LARGE SCALE GENOMIC DNA]</scope>
    <source>
        <strain evidence="11 12">DSM 26897</strain>
    </source>
</reference>
<dbReference type="RefSeq" id="WP_073040834.1">
    <property type="nucleotide sequence ID" value="NZ_FQUO01000003.1"/>
</dbReference>
<dbReference type="Proteomes" id="UP000184368">
    <property type="component" value="Unassembled WGS sequence"/>
</dbReference>
<feature type="region of interest" description="Disordered" evidence="7">
    <location>
        <begin position="326"/>
        <end position="346"/>
    </location>
</feature>
<feature type="transmembrane region" description="Helical" evidence="8">
    <location>
        <begin position="17"/>
        <end position="35"/>
    </location>
</feature>
<keyword evidence="3" id="KW-0813">Transport</keyword>
<sequence>MTAPVTDSLRNIRLQRAIAILSALLLIVKFTAWWLTHSVAVLTDALESIVNVVAGFIGLYSLHVSARPRDENHPYGHGKVEFISAAVEGTLVLAAGAIIFYTAIKNLIHPQPLQEVDTGMYLVGATAVVNWLLGLMALRQGKSTGSLALMASGKHLQSDTWSTAGIVAGLLLVNLTGLAWLDAAVALGFGAFISYTGYQIVRRSVAGIMDEADMELLNQMVGILNAARRDAWVDLHNLRVIKYGNLLHIDCHLTVPWYFNVHQAHEEVDQLAAVVRKEYGESLELFVHSDGCLYFQCPLCDKKACPVRQHPFKERLEWTVENIQQNQKHGWSEAPEEGQKSAEPAK</sequence>
<dbReference type="InterPro" id="IPR002524">
    <property type="entry name" value="Cation_efflux"/>
</dbReference>
<evidence type="ECO:0000256" key="7">
    <source>
        <dbReference type="SAM" id="MobiDB-lite"/>
    </source>
</evidence>
<evidence type="ECO:0000256" key="8">
    <source>
        <dbReference type="SAM" id="Phobius"/>
    </source>
</evidence>
<evidence type="ECO:0000256" key="5">
    <source>
        <dbReference type="ARBA" id="ARBA00022989"/>
    </source>
</evidence>
<comment type="similarity">
    <text evidence="2">Belongs to the cation diffusion facilitator (CDF) transporter (TC 2.A.4) family.</text>
</comment>
<accession>A0A1M4X6A6</accession>
<comment type="subcellular location">
    <subcellularLocation>
        <location evidence="1">Membrane</location>
        <topology evidence="1">Multi-pass membrane protein</topology>
    </subcellularLocation>
</comment>
<dbReference type="InterPro" id="IPR050291">
    <property type="entry name" value="CDF_Transporter"/>
</dbReference>
<dbReference type="GO" id="GO:0015086">
    <property type="term" value="F:cadmium ion transmembrane transporter activity"/>
    <property type="evidence" value="ECO:0007669"/>
    <property type="project" value="TreeGrafter"/>
</dbReference>
<feature type="compositionally biased region" description="Basic and acidic residues" evidence="7">
    <location>
        <begin position="337"/>
        <end position="346"/>
    </location>
</feature>
<keyword evidence="5 8" id="KW-1133">Transmembrane helix</keyword>
<evidence type="ECO:0000259" key="9">
    <source>
        <dbReference type="Pfam" id="PF01545"/>
    </source>
</evidence>
<dbReference type="GO" id="GO:0015093">
    <property type="term" value="F:ferrous iron transmembrane transporter activity"/>
    <property type="evidence" value="ECO:0007669"/>
    <property type="project" value="TreeGrafter"/>
</dbReference>
<dbReference type="OrthoDB" id="9806522at2"/>
<evidence type="ECO:0000313" key="12">
    <source>
        <dbReference type="Proteomes" id="UP000184368"/>
    </source>
</evidence>
<dbReference type="NCBIfam" id="TIGR01297">
    <property type="entry name" value="CDF"/>
    <property type="match status" value="1"/>
</dbReference>
<feature type="domain" description="Cation efflux protein transmembrane" evidence="9">
    <location>
        <begin position="18"/>
        <end position="208"/>
    </location>
</feature>
<evidence type="ECO:0000256" key="1">
    <source>
        <dbReference type="ARBA" id="ARBA00004141"/>
    </source>
</evidence>
<evidence type="ECO:0000256" key="3">
    <source>
        <dbReference type="ARBA" id="ARBA00022448"/>
    </source>
</evidence>
<keyword evidence="6 8" id="KW-0472">Membrane</keyword>
<dbReference type="GO" id="GO:0006882">
    <property type="term" value="P:intracellular zinc ion homeostasis"/>
    <property type="evidence" value="ECO:0007669"/>
    <property type="project" value="TreeGrafter"/>
</dbReference>
<dbReference type="Pfam" id="PF01545">
    <property type="entry name" value="Cation_efflux"/>
    <property type="match status" value="1"/>
</dbReference>
<dbReference type="PANTHER" id="PTHR43840">
    <property type="entry name" value="MITOCHONDRIAL METAL TRANSPORTER 1-RELATED"/>
    <property type="match status" value="1"/>
</dbReference>
<dbReference type="EMBL" id="FQUO01000003">
    <property type="protein sequence ID" value="SHE89001.1"/>
    <property type="molecule type" value="Genomic_DNA"/>
</dbReference>
<feature type="transmembrane region" description="Helical" evidence="8">
    <location>
        <begin position="82"/>
        <end position="104"/>
    </location>
</feature>
<feature type="domain" description="Cation efflux protein cytoplasmic" evidence="10">
    <location>
        <begin position="225"/>
        <end position="290"/>
    </location>
</feature>
<dbReference type="Gene3D" id="1.20.1510.10">
    <property type="entry name" value="Cation efflux protein transmembrane domain"/>
    <property type="match status" value="1"/>
</dbReference>